<name>A0ABM3KK62_CUCME</name>
<keyword evidence="1" id="KW-1185">Reference proteome</keyword>
<dbReference type="PANTHER" id="PTHR45835:SF99">
    <property type="entry name" value="CHROMO DOMAIN-CONTAINING PROTEIN-RELATED"/>
    <property type="match status" value="1"/>
</dbReference>
<accession>A0ABM3KK62</accession>
<evidence type="ECO:0000313" key="1">
    <source>
        <dbReference type="Proteomes" id="UP001652600"/>
    </source>
</evidence>
<dbReference type="GeneID" id="127148472"/>
<reference evidence="1" key="1">
    <citation type="submission" date="2025-05" db="UniProtKB">
        <authorList>
            <consortium name="RefSeq"/>
        </authorList>
    </citation>
    <scope>NUCLEOTIDE SEQUENCE [LARGE SCALE GENOMIC DNA]</scope>
</reference>
<protein>
    <submittedName>
        <fullName evidence="2">Uncharacterized protein LOC127148472</fullName>
    </submittedName>
</protein>
<evidence type="ECO:0000313" key="2">
    <source>
        <dbReference type="RefSeq" id="XP_050938153.1"/>
    </source>
</evidence>
<gene>
    <name evidence="2" type="primary">LOC127148472</name>
</gene>
<reference evidence="2" key="2">
    <citation type="submission" date="2025-08" db="UniProtKB">
        <authorList>
            <consortium name="RefSeq"/>
        </authorList>
    </citation>
    <scope>IDENTIFICATION</scope>
    <source>
        <tissue evidence="2">Stem</tissue>
    </source>
</reference>
<proteinExistence type="predicted"/>
<organism evidence="1 2">
    <name type="scientific">Cucumis melo</name>
    <name type="common">Muskmelon</name>
    <dbReference type="NCBI Taxonomy" id="3656"/>
    <lineage>
        <taxon>Eukaryota</taxon>
        <taxon>Viridiplantae</taxon>
        <taxon>Streptophyta</taxon>
        <taxon>Embryophyta</taxon>
        <taxon>Tracheophyta</taxon>
        <taxon>Spermatophyta</taxon>
        <taxon>Magnoliopsida</taxon>
        <taxon>eudicotyledons</taxon>
        <taxon>Gunneridae</taxon>
        <taxon>Pentapetalae</taxon>
        <taxon>rosids</taxon>
        <taxon>fabids</taxon>
        <taxon>Cucurbitales</taxon>
        <taxon>Cucurbitaceae</taxon>
        <taxon>Benincaseae</taxon>
        <taxon>Cucumis</taxon>
    </lineage>
</organism>
<dbReference type="Proteomes" id="UP001652600">
    <property type="component" value="Chromosome 1"/>
</dbReference>
<dbReference type="PANTHER" id="PTHR45835">
    <property type="entry name" value="YALI0A06105P"/>
    <property type="match status" value="1"/>
</dbReference>
<sequence>MTVEQYDVEFDMLSRFVPDVVKDEKAITEKFIKGLRLDLQSIVRALRLTTHDALRLALDLSLHERADSSKASGRGLALGQNRKHVCLEVESFSGVLSVSTPSREVLLSKEKIKAYTREQEVSLTSELVVREYPDVFLDELPGLLPPREIDFAIELEPDTAPISRVPYRMAPAELKEWKKVTFLSHVVFSEGVSVDPAKIEAITSWPRSSTVSKRRLVEVGQGEDFSISSDDGLTFDRRLCVPEDSAVKVKAPRQKSAGSLQPLSVLGWKLESVSIDFITRLPRSLKGYTIIWDVVDRLTKSAHFVPGKSTYTAMHDVFHVSMLRKYVANPMHVVDFEPLQINENLSYKE</sequence>
<dbReference type="RefSeq" id="XP_050938153.1">
    <property type="nucleotide sequence ID" value="XM_051082196.1"/>
</dbReference>